<protein>
    <submittedName>
        <fullName evidence="1">Uncharacterized protein</fullName>
    </submittedName>
</protein>
<organism evidence="1 2">
    <name type="scientific">Clathrospora elynae</name>
    <dbReference type="NCBI Taxonomy" id="706981"/>
    <lineage>
        <taxon>Eukaryota</taxon>
        <taxon>Fungi</taxon>
        <taxon>Dikarya</taxon>
        <taxon>Ascomycota</taxon>
        <taxon>Pezizomycotina</taxon>
        <taxon>Dothideomycetes</taxon>
        <taxon>Pleosporomycetidae</taxon>
        <taxon>Pleosporales</taxon>
        <taxon>Diademaceae</taxon>
        <taxon>Clathrospora</taxon>
    </lineage>
</organism>
<dbReference type="Proteomes" id="UP000800038">
    <property type="component" value="Unassembled WGS sequence"/>
</dbReference>
<dbReference type="OrthoDB" id="10352536at2759"/>
<name>A0A6A5SCI4_9PLEO</name>
<dbReference type="EMBL" id="ML976130">
    <property type="protein sequence ID" value="KAF1937652.1"/>
    <property type="molecule type" value="Genomic_DNA"/>
</dbReference>
<accession>A0A6A5SCI4</accession>
<evidence type="ECO:0000313" key="1">
    <source>
        <dbReference type="EMBL" id="KAF1937652.1"/>
    </source>
</evidence>
<gene>
    <name evidence="1" type="ORF">EJ02DRAFT_458552</name>
</gene>
<evidence type="ECO:0000313" key="2">
    <source>
        <dbReference type="Proteomes" id="UP000800038"/>
    </source>
</evidence>
<dbReference type="AlphaFoldDB" id="A0A6A5SCI4"/>
<sequence>MSFNAATSPSHEGKLPTRTSYAIADKIEQDEEDIQYFNECLAASHKVQAEQEAKVQRAENKLRDKASLGEEAPRLGNIRGEWTLYSSAFLDLIAEDIKTDEPEELENFVAGSVEISQDLIDGLVPRTFPDVGVEFSFTGVHNEGYQFDLRTPWSASLDPVKVNCCVIGNQRYLQIDVTFLGKGMLKIAFPGSEFCENYKGWGEIVFVGMQTKTGAG</sequence>
<proteinExistence type="predicted"/>
<reference evidence="1" key="1">
    <citation type="journal article" date="2020" name="Stud. Mycol.">
        <title>101 Dothideomycetes genomes: a test case for predicting lifestyles and emergence of pathogens.</title>
        <authorList>
            <person name="Haridas S."/>
            <person name="Albert R."/>
            <person name="Binder M."/>
            <person name="Bloem J."/>
            <person name="Labutti K."/>
            <person name="Salamov A."/>
            <person name="Andreopoulos B."/>
            <person name="Baker S."/>
            <person name="Barry K."/>
            <person name="Bills G."/>
            <person name="Bluhm B."/>
            <person name="Cannon C."/>
            <person name="Castanera R."/>
            <person name="Culley D."/>
            <person name="Daum C."/>
            <person name="Ezra D."/>
            <person name="Gonzalez J."/>
            <person name="Henrissat B."/>
            <person name="Kuo A."/>
            <person name="Liang C."/>
            <person name="Lipzen A."/>
            <person name="Lutzoni F."/>
            <person name="Magnuson J."/>
            <person name="Mondo S."/>
            <person name="Nolan M."/>
            <person name="Ohm R."/>
            <person name="Pangilinan J."/>
            <person name="Park H.-J."/>
            <person name="Ramirez L."/>
            <person name="Alfaro M."/>
            <person name="Sun H."/>
            <person name="Tritt A."/>
            <person name="Yoshinaga Y."/>
            <person name="Zwiers L.-H."/>
            <person name="Turgeon B."/>
            <person name="Goodwin S."/>
            <person name="Spatafora J."/>
            <person name="Crous P."/>
            <person name="Grigoriev I."/>
        </authorList>
    </citation>
    <scope>NUCLEOTIDE SEQUENCE</scope>
    <source>
        <strain evidence="1">CBS 161.51</strain>
    </source>
</reference>
<keyword evidence="2" id="KW-1185">Reference proteome</keyword>